<keyword evidence="6 7" id="KW-0472">Membrane</keyword>
<comment type="subcellular location">
    <subcellularLocation>
        <location evidence="1 7">Cell membrane</location>
        <topology evidence="1 7">Multi-pass membrane protein</topology>
    </subcellularLocation>
</comment>
<dbReference type="EMBL" id="JBHSQV010000136">
    <property type="protein sequence ID" value="MFC5986827.1"/>
    <property type="molecule type" value="Genomic_DNA"/>
</dbReference>
<reference evidence="10" key="1">
    <citation type="journal article" date="2019" name="Int. J. Syst. Evol. Microbiol.">
        <title>The Global Catalogue of Microorganisms (GCM) 10K type strain sequencing project: providing services to taxonomists for standard genome sequencing and annotation.</title>
        <authorList>
            <consortium name="The Broad Institute Genomics Platform"/>
            <consortium name="The Broad Institute Genome Sequencing Center for Infectious Disease"/>
            <person name="Wu L."/>
            <person name="Ma J."/>
        </authorList>
    </citation>
    <scope>NUCLEOTIDE SEQUENCE [LARGE SCALE GENOMIC DNA]</scope>
    <source>
        <strain evidence="10">CCM 8749</strain>
    </source>
</reference>
<dbReference type="InterPro" id="IPR000515">
    <property type="entry name" value="MetI-like"/>
</dbReference>
<keyword evidence="3" id="KW-1003">Cell membrane</keyword>
<evidence type="ECO:0000256" key="5">
    <source>
        <dbReference type="ARBA" id="ARBA00022989"/>
    </source>
</evidence>
<name>A0ABW1INZ2_9BACL</name>
<feature type="transmembrane region" description="Helical" evidence="7">
    <location>
        <begin position="182"/>
        <end position="204"/>
    </location>
</feature>
<accession>A0ABW1INZ2</accession>
<evidence type="ECO:0000259" key="8">
    <source>
        <dbReference type="PROSITE" id="PS50928"/>
    </source>
</evidence>
<dbReference type="Gene3D" id="1.10.3720.10">
    <property type="entry name" value="MetI-like"/>
    <property type="match status" value="1"/>
</dbReference>
<feature type="transmembrane region" description="Helical" evidence="7">
    <location>
        <begin position="256"/>
        <end position="277"/>
    </location>
</feature>
<evidence type="ECO:0000313" key="9">
    <source>
        <dbReference type="EMBL" id="MFC5986827.1"/>
    </source>
</evidence>
<feature type="transmembrane region" description="Helical" evidence="7">
    <location>
        <begin position="109"/>
        <end position="130"/>
    </location>
</feature>
<dbReference type="PANTHER" id="PTHR43744:SF9">
    <property type="entry name" value="POLYGALACTURONAN_RHAMNOGALACTURONAN TRANSPORT SYSTEM PERMEASE PROTEIN YTCP"/>
    <property type="match status" value="1"/>
</dbReference>
<keyword evidence="2 7" id="KW-0813">Transport</keyword>
<sequence length="292" mass="32807">MRRRTTEDRVVDTVNYILLAIIALVTLYPFYYVLLASFNEGADTAKGGMYLWPRAFTLENYKYFLSDPKWVNAFGITVLRTVVGTFLSVIFTSLVSYGLAKQDLVLRKLYFVLVIIAMNVSGGLIAYYVVLRGVGLLNNFGVYVIPTMLNLFFVMIAVSFFKEIPAELGESARIDGAGELHIFARIILPVSLPLMATMCLFSGANQWNSWLDAAYYVRDDSLRTLAFRMMEVMNQAMTPVDSLTAQFASKRTVTQFSIQATAMVISVFPIICVYPFLQKYFVKGMMLGSVKG</sequence>
<evidence type="ECO:0000256" key="2">
    <source>
        <dbReference type="ARBA" id="ARBA00022448"/>
    </source>
</evidence>
<evidence type="ECO:0000256" key="4">
    <source>
        <dbReference type="ARBA" id="ARBA00022692"/>
    </source>
</evidence>
<feature type="transmembrane region" description="Helical" evidence="7">
    <location>
        <begin position="12"/>
        <end position="31"/>
    </location>
</feature>
<dbReference type="RefSeq" id="WP_379894140.1">
    <property type="nucleotide sequence ID" value="NZ_CBCSCT010000070.1"/>
</dbReference>
<dbReference type="PROSITE" id="PS50928">
    <property type="entry name" value="ABC_TM1"/>
    <property type="match status" value="1"/>
</dbReference>
<dbReference type="PANTHER" id="PTHR43744">
    <property type="entry name" value="ABC TRANSPORTER PERMEASE PROTEIN MG189-RELATED-RELATED"/>
    <property type="match status" value="1"/>
</dbReference>
<comment type="similarity">
    <text evidence="7">Belongs to the binding-protein-dependent transport system permease family.</text>
</comment>
<evidence type="ECO:0000313" key="10">
    <source>
        <dbReference type="Proteomes" id="UP001596250"/>
    </source>
</evidence>
<dbReference type="Proteomes" id="UP001596250">
    <property type="component" value="Unassembled WGS sequence"/>
</dbReference>
<keyword evidence="4 7" id="KW-0812">Transmembrane</keyword>
<comment type="caution">
    <text evidence="9">The sequence shown here is derived from an EMBL/GenBank/DDBJ whole genome shotgun (WGS) entry which is preliminary data.</text>
</comment>
<evidence type="ECO:0000256" key="7">
    <source>
        <dbReference type="RuleBase" id="RU363032"/>
    </source>
</evidence>
<evidence type="ECO:0000256" key="1">
    <source>
        <dbReference type="ARBA" id="ARBA00004651"/>
    </source>
</evidence>
<feature type="transmembrane region" description="Helical" evidence="7">
    <location>
        <begin position="70"/>
        <end position="97"/>
    </location>
</feature>
<evidence type="ECO:0000256" key="6">
    <source>
        <dbReference type="ARBA" id="ARBA00023136"/>
    </source>
</evidence>
<dbReference type="SUPFAM" id="SSF161098">
    <property type="entry name" value="MetI-like"/>
    <property type="match status" value="1"/>
</dbReference>
<dbReference type="InterPro" id="IPR035906">
    <property type="entry name" value="MetI-like_sf"/>
</dbReference>
<keyword evidence="5 7" id="KW-1133">Transmembrane helix</keyword>
<feature type="domain" description="ABC transmembrane type-1" evidence="8">
    <location>
        <begin position="74"/>
        <end position="277"/>
    </location>
</feature>
<organism evidence="9 10">
    <name type="scientific">Marinicrinis lubricantis</name>
    <dbReference type="NCBI Taxonomy" id="2086470"/>
    <lineage>
        <taxon>Bacteria</taxon>
        <taxon>Bacillati</taxon>
        <taxon>Bacillota</taxon>
        <taxon>Bacilli</taxon>
        <taxon>Bacillales</taxon>
        <taxon>Paenibacillaceae</taxon>
    </lineage>
</organism>
<gene>
    <name evidence="9" type="ORF">ACFPXP_10395</name>
</gene>
<protein>
    <submittedName>
        <fullName evidence="9">Carbohydrate ABC transporter permease</fullName>
    </submittedName>
</protein>
<dbReference type="CDD" id="cd06261">
    <property type="entry name" value="TM_PBP2"/>
    <property type="match status" value="1"/>
</dbReference>
<evidence type="ECO:0000256" key="3">
    <source>
        <dbReference type="ARBA" id="ARBA00022475"/>
    </source>
</evidence>
<feature type="transmembrane region" description="Helical" evidence="7">
    <location>
        <begin position="142"/>
        <end position="161"/>
    </location>
</feature>
<dbReference type="Pfam" id="PF00528">
    <property type="entry name" value="BPD_transp_1"/>
    <property type="match status" value="1"/>
</dbReference>
<keyword evidence="10" id="KW-1185">Reference proteome</keyword>
<proteinExistence type="inferred from homology"/>